<accession>A0A8C0XAA6</accession>
<dbReference type="GO" id="GO:0007519">
    <property type="term" value="P:skeletal muscle tissue development"/>
    <property type="evidence" value="ECO:0007669"/>
    <property type="project" value="TreeGrafter"/>
</dbReference>
<dbReference type="GO" id="GO:0030552">
    <property type="term" value="F:cAMP binding"/>
    <property type="evidence" value="ECO:0007669"/>
    <property type="project" value="TreeGrafter"/>
</dbReference>
<dbReference type="Ensembl" id="ENSCCNT00000026195.1">
    <property type="protein sequence ID" value="ENSCCNP00000020255.1"/>
    <property type="gene ID" value="ENSCCNG00000020258.1"/>
</dbReference>
<evidence type="ECO:0000313" key="1">
    <source>
        <dbReference type="Ensembl" id="ENSCCNP00000020255.1"/>
    </source>
</evidence>
<proteinExistence type="predicted"/>
<dbReference type="PANTHER" id="PTHR12101">
    <property type="entry name" value="POPEYE DOMAIN CONTAINING PROTEIN"/>
    <property type="match status" value="1"/>
</dbReference>
<dbReference type="PANTHER" id="PTHR12101:SF18">
    <property type="entry name" value="POPEYE DOMAIN-CONTAINING PROTEIN 3"/>
    <property type="match status" value="1"/>
</dbReference>
<dbReference type="GO" id="GO:0042391">
    <property type="term" value="P:regulation of membrane potential"/>
    <property type="evidence" value="ECO:0007669"/>
    <property type="project" value="TreeGrafter"/>
</dbReference>
<name>A0A8C0XAA6_CASCN</name>
<dbReference type="GO" id="GO:0051146">
    <property type="term" value="P:striated muscle cell differentiation"/>
    <property type="evidence" value="ECO:0007669"/>
    <property type="project" value="TreeGrafter"/>
</dbReference>
<dbReference type="AlphaFoldDB" id="A0A8C0XAA6"/>
<protein>
    <submittedName>
        <fullName evidence="1">Uncharacterized protein</fullName>
    </submittedName>
</protein>
<dbReference type="InterPro" id="IPR006916">
    <property type="entry name" value="POPDC1-3"/>
</dbReference>
<organism evidence="1">
    <name type="scientific">Castor canadensis</name>
    <name type="common">American beaver</name>
    <dbReference type="NCBI Taxonomy" id="51338"/>
    <lineage>
        <taxon>Eukaryota</taxon>
        <taxon>Metazoa</taxon>
        <taxon>Chordata</taxon>
        <taxon>Craniata</taxon>
        <taxon>Vertebrata</taxon>
        <taxon>Euteleostomi</taxon>
        <taxon>Mammalia</taxon>
        <taxon>Eutheria</taxon>
        <taxon>Euarchontoglires</taxon>
        <taxon>Glires</taxon>
        <taxon>Rodentia</taxon>
        <taxon>Castorimorpha</taxon>
        <taxon>Castoridae</taxon>
        <taxon>Castor</taxon>
    </lineage>
</organism>
<sequence>ARPKNRCRGPDGLGFHLGDVAQPPACPFPCLGAKALTAVNVSHRVGGTRSCSNVAVTCSLHLGISLCHKERNLQTIQNSYYQGNRKIFVNSVKIRSPDKLEETIRVTVDGEFLHYIFPFQFLDSPEWDSLRPTEEGIFQVRDNPTTQCPLTKQTNNMFLNK</sequence>
<dbReference type="GO" id="GO:0042383">
    <property type="term" value="C:sarcolemma"/>
    <property type="evidence" value="ECO:0007669"/>
    <property type="project" value="TreeGrafter"/>
</dbReference>
<dbReference type="GO" id="GO:0007507">
    <property type="term" value="P:heart development"/>
    <property type="evidence" value="ECO:0007669"/>
    <property type="project" value="TreeGrafter"/>
</dbReference>
<reference evidence="1" key="1">
    <citation type="submission" date="2023-09" db="UniProtKB">
        <authorList>
            <consortium name="Ensembl"/>
        </authorList>
    </citation>
    <scope>IDENTIFICATION</scope>
</reference>